<dbReference type="InterPro" id="IPR050109">
    <property type="entry name" value="HTH-type_TetR-like_transc_reg"/>
</dbReference>
<dbReference type="PANTHER" id="PTHR30055">
    <property type="entry name" value="HTH-TYPE TRANSCRIPTIONAL REGULATOR RUTR"/>
    <property type="match status" value="1"/>
</dbReference>
<evidence type="ECO:0000259" key="7">
    <source>
        <dbReference type="PROSITE" id="PS50977"/>
    </source>
</evidence>
<evidence type="ECO:0000256" key="1">
    <source>
        <dbReference type="ARBA" id="ARBA00011738"/>
    </source>
</evidence>
<evidence type="ECO:0000256" key="2">
    <source>
        <dbReference type="ARBA" id="ARBA00023015"/>
    </source>
</evidence>
<dbReference type="STRING" id="1766.XA26_58380"/>
<feature type="DNA-binding region" description="H-T-H motif" evidence="5">
    <location>
        <begin position="44"/>
        <end position="63"/>
    </location>
</feature>
<dbReference type="InterPro" id="IPR036271">
    <property type="entry name" value="Tet_transcr_reg_TetR-rel_C_sf"/>
</dbReference>
<proteinExistence type="predicted"/>
<comment type="subunit">
    <text evidence="1">Homodimer.</text>
</comment>
<gene>
    <name evidence="8" type="ORF">XA26_58380</name>
</gene>
<dbReference type="PRINTS" id="PR00455">
    <property type="entry name" value="HTHTETR"/>
</dbReference>
<dbReference type="PANTHER" id="PTHR30055:SF184">
    <property type="entry name" value="HTH-TYPE TRANSCRIPTIONAL REGULATOR ETHR"/>
    <property type="match status" value="1"/>
</dbReference>
<dbReference type="Gene3D" id="1.10.357.10">
    <property type="entry name" value="Tetracycline Repressor, domain 2"/>
    <property type="match status" value="1"/>
</dbReference>
<dbReference type="FunFam" id="1.10.10.60:FF:000141">
    <property type="entry name" value="TetR family transcriptional regulator"/>
    <property type="match status" value="1"/>
</dbReference>
<evidence type="ECO:0000313" key="9">
    <source>
        <dbReference type="Proteomes" id="UP000057134"/>
    </source>
</evidence>
<keyword evidence="3 5" id="KW-0238">DNA-binding</keyword>
<feature type="region of interest" description="Disordered" evidence="6">
    <location>
        <begin position="1"/>
        <end position="21"/>
    </location>
</feature>
<accession>A0A0N7H9P8</accession>
<dbReference type="EMBL" id="CP011269">
    <property type="protein sequence ID" value="ALI29623.1"/>
    <property type="molecule type" value="Genomic_DNA"/>
</dbReference>
<dbReference type="GO" id="GO:0000976">
    <property type="term" value="F:transcription cis-regulatory region binding"/>
    <property type="evidence" value="ECO:0007669"/>
    <property type="project" value="TreeGrafter"/>
</dbReference>
<dbReference type="SUPFAM" id="SSF46689">
    <property type="entry name" value="Homeodomain-like"/>
    <property type="match status" value="1"/>
</dbReference>
<dbReference type="Pfam" id="PF00440">
    <property type="entry name" value="TetR_N"/>
    <property type="match status" value="1"/>
</dbReference>
<evidence type="ECO:0000256" key="6">
    <source>
        <dbReference type="SAM" id="MobiDB-lite"/>
    </source>
</evidence>
<dbReference type="Pfam" id="PF21313">
    <property type="entry name" value="EthR_C"/>
    <property type="match status" value="1"/>
</dbReference>
<evidence type="ECO:0000313" key="8">
    <source>
        <dbReference type="EMBL" id="ALI29623.1"/>
    </source>
</evidence>
<dbReference type="PROSITE" id="PS50977">
    <property type="entry name" value="HTH_TETR_2"/>
    <property type="match status" value="1"/>
</dbReference>
<dbReference type="PATRIC" id="fig|1766.6.peg.5804"/>
<evidence type="ECO:0000256" key="4">
    <source>
        <dbReference type="ARBA" id="ARBA00023163"/>
    </source>
</evidence>
<dbReference type="GO" id="GO:0045892">
    <property type="term" value="P:negative regulation of DNA-templated transcription"/>
    <property type="evidence" value="ECO:0007669"/>
    <property type="project" value="UniProtKB-ARBA"/>
</dbReference>
<keyword evidence="4" id="KW-0804">Transcription</keyword>
<evidence type="ECO:0000256" key="5">
    <source>
        <dbReference type="PROSITE-ProRule" id="PRU00335"/>
    </source>
</evidence>
<organism evidence="8 9">
    <name type="scientific">Mycolicibacterium fortuitum</name>
    <name type="common">Mycobacterium fortuitum</name>
    <dbReference type="NCBI Taxonomy" id="1766"/>
    <lineage>
        <taxon>Bacteria</taxon>
        <taxon>Bacillati</taxon>
        <taxon>Actinomycetota</taxon>
        <taxon>Actinomycetes</taxon>
        <taxon>Mycobacteriales</taxon>
        <taxon>Mycobacteriaceae</taxon>
        <taxon>Mycolicibacterium</taxon>
    </lineage>
</organism>
<dbReference type="SUPFAM" id="SSF48498">
    <property type="entry name" value="Tetracyclin repressor-like, C-terminal domain"/>
    <property type="match status" value="1"/>
</dbReference>
<dbReference type="Gene3D" id="1.10.10.60">
    <property type="entry name" value="Homeodomain-like"/>
    <property type="match status" value="1"/>
</dbReference>
<feature type="domain" description="HTH tetR-type" evidence="7">
    <location>
        <begin position="21"/>
        <end position="81"/>
    </location>
</feature>
<dbReference type="Proteomes" id="UP000057134">
    <property type="component" value="Chromosome"/>
</dbReference>
<protein>
    <submittedName>
        <fullName evidence="8">Transcriptional repressor EthR, TetR family</fullName>
    </submittedName>
</protein>
<name>A0A0N7H9P8_MYCFO</name>
<dbReference type="InterPro" id="IPR001647">
    <property type="entry name" value="HTH_TetR"/>
</dbReference>
<dbReference type="RefSeq" id="WP_054603745.1">
    <property type="nucleotide sequence ID" value="NZ_CP011269.1"/>
</dbReference>
<dbReference type="InterPro" id="IPR009057">
    <property type="entry name" value="Homeodomain-like_sf"/>
</dbReference>
<dbReference type="InterPro" id="IPR049397">
    <property type="entry name" value="EthR_C"/>
</dbReference>
<reference evidence="8 9" key="1">
    <citation type="journal article" date="2015" name="MBio">
        <title>Enzymatic Degradation of Phenazines Can Generate Energy and Protect Sensitive Organisms from Toxicity.</title>
        <authorList>
            <person name="Costa K.C."/>
            <person name="Bergkessel M."/>
            <person name="Saunders S."/>
            <person name="Korlach J."/>
            <person name="Newman D.K."/>
        </authorList>
    </citation>
    <scope>NUCLEOTIDE SEQUENCE [LARGE SCALE GENOMIC DNA]</scope>
    <source>
        <strain evidence="8 9">CT6</strain>
    </source>
</reference>
<keyword evidence="9" id="KW-1185">Reference proteome</keyword>
<evidence type="ECO:0000256" key="3">
    <source>
        <dbReference type="ARBA" id="ARBA00023125"/>
    </source>
</evidence>
<dbReference type="KEGG" id="mft:XA26_58380"/>
<dbReference type="AlphaFoldDB" id="A0A0N7H9P8"/>
<keyword evidence="2" id="KW-0805">Transcription regulation</keyword>
<dbReference type="GO" id="GO:0003700">
    <property type="term" value="F:DNA-binding transcription factor activity"/>
    <property type="evidence" value="ECO:0007669"/>
    <property type="project" value="TreeGrafter"/>
</dbReference>
<sequence length="213" mass="23171">MTTSSTTRAPRGRRAARPSGDDREAAILATARQLLETRKLADISVDDLAKGAGISRPTFYFYFPSKEAVVLSLLDPLIKRADTGFDSAMEDMPADPKRAIRHGIETFFSSFASDAATARAGTEALNSSPEFRTLWSGLMQKWIALTAALISAERQRGAAPETIPAMDLATSLNLMNERTMMAALGAEQPAVEYEKVVDTLAHIWLTSIYGETL</sequence>